<dbReference type="Proteomes" id="UP000000492">
    <property type="component" value="Chromosome"/>
</dbReference>
<dbReference type="AlphaFoldDB" id="F8DXK7"/>
<evidence type="ECO:0000313" key="1">
    <source>
        <dbReference type="EMBL" id="AEI09516.1"/>
    </source>
</evidence>
<accession>F8DXK7</accession>
<evidence type="ECO:0000313" key="2">
    <source>
        <dbReference type="Proteomes" id="UP000000492"/>
    </source>
</evidence>
<keyword evidence="2" id="KW-1185">Reference proteome</keyword>
<name>F8DXK7_CORRG</name>
<proteinExistence type="predicted"/>
<reference evidence="1 2" key="1">
    <citation type="journal article" date="2012" name="BMC Genomics">
        <title>Complete genome sequence, lifestyle, and multi-drug resistance of the human pathogen Corynebacterium resistens DSM 45100 isolated from blood samples of a leukemia patient.</title>
        <authorList>
            <person name="Schroder J."/>
            <person name="Maus I."/>
            <person name="Meyer K."/>
            <person name="Wordemann S."/>
            <person name="Blom J."/>
            <person name="Jaenicke S."/>
            <person name="Schneider J."/>
            <person name="Trost E."/>
            <person name="Tauch A."/>
        </authorList>
    </citation>
    <scope>NUCLEOTIDE SEQUENCE [LARGE SCALE GENOMIC DNA]</scope>
    <source>
        <strain evidence="2">DSM 45100 / JCM 12819 / CCUG 50093 / GTC 2026 / SICGH 158</strain>
    </source>
</reference>
<dbReference type="EMBL" id="CP002857">
    <property type="protein sequence ID" value="AEI09516.1"/>
    <property type="molecule type" value="Genomic_DNA"/>
</dbReference>
<protein>
    <submittedName>
        <fullName evidence="1">Uncharacterized protein</fullName>
    </submittedName>
</protein>
<dbReference type="HOGENOM" id="CLU_1988895_0_0_11"/>
<dbReference type="KEGG" id="crd:CRES_1161"/>
<gene>
    <name evidence="1" type="ordered locus">CRES_1161</name>
</gene>
<sequence length="125" mass="12903">MLGQCEGSLDDVAAFVEVNVEFWWPAAAAASALAGGDGVAFVRDDRGDVATAELPSDRAGRVRLVGDDRVGASARPATTLAGDVDVGQYFGQHRAVVALAAGDHIRQRPTATVDGTVNLGRQPTS</sequence>
<organism evidence="1 2">
    <name type="scientific">Corynebacterium resistens (strain DSM 45100 / JCM 12819 / GTC 2026 / SICGH 158)</name>
    <dbReference type="NCBI Taxonomy" id="662755"/>
    <lineage>
        <taxon>Bacteria</taxon>
        <taxon>Bacillati</taxon>
        <taxon>Actinomycetota</taxon>
        <taxon>Actinomycetes</taxon>
        <taxon>Mycobacteriales</taxon>
        <taxon>Corynebacteriaceae</taxon>
        <taxon>Corynebacterium</taxon>
    </lineage>
</organism>